<dbReference type="EMBL" id="GL379837">
    <property type="protein sequence ID" value="EGT52529.1"/>
    <property type="molecule type" value="Genomic_DNA"/>
</dbReference>
<reference evidence="3" key="1">
    <citation type="submission" date="2011-07" db="EMBL/GenBank/DDBJ databases">
        <authorList>
            <consortium name="Caenorhabditis brenneri Sequencing and Analysis Consortium"/>
            <person name="Wilson R.K."/>
        </authorList>
    </citation>
    <scope>NUCLEOTIDE SEQUENCE [LARGE SCALE GENOMIC DNA]</scope>
    <source>
        <strain evidence="3">PB2801</strain>
    </source>
</reference>
<dbReference type="HOGENOM" id="CLU_937599_0_0_1"/>
<evidence type="ECO:0000259" key="1">
    <source>
        <dbReference type="PROSITE" id="PS50181"/>
    </source>
</evidence>
<protein>
    <recommendedName>
        <fullName evidence="1">F-box domain-containing protein</fullName>
    </recommendedName>
</protein>
<name>G0N4B7_CAEBE</name>
<feature type="domain" description="F-box" evidence="1">
    <location>
        <begin position="2"/>
        <end position="53"/>
    </location>
</feature>
<dbReference type="AlphaFoldDB" id="G0N4B7"/>
<accession>G0N4B7</accession>
<dbReference type="Proteomes" id="UP000008068">
    <property type="component" value="Unassembled WGS sequence"/>
</dbReference>
<gene>
    <name evidence="2" type="ORF">CAEBREN_14494</name>
</gene>
<dbReference type="InParanoid" id="G0N4B7"/>
<dbReference type="PANTHER" id="PTHR21503:SF8">
    <property type="entry name" value="F-BOX ASSOCIATED DOMAIN-CONTAINING PROTEIN-RELATED"/>
    <property type="match status" value="1"/>
</dbReference>
<evidence type="ECO:0000313" key="3">
    <source>
        <dbReference type="Proteomes" id="UP000008068"/>
    </source>
</evidence>
<dbReference type="PANTHER" id="PTHR21503">
    <property type="entry name" value="F-BOX-CONTAINING HYPOTHETICAL PROTEIN C.ELEGANS"/>
    <property type="match status" value="1"/>
</dbReference>
<sequence>MPLPLLRLPFLALKEIFQSTELSDLILMAMLNRRLKNAMSAAKYPVNHLRFNLECHMLSITTDFKKVVVKALVAGQFSEEDAKKYPIKIDKEMKTVATEKKRGEHLIYVISRKRTPANRWILFEWVSRFLLSFVTPKTFSLHCGSDDINLDNLFVWTLTNRFTSVRLNMERRIPISPKNLDFFLNDITADELLLGVWCTDERYKYGGSNNVVPNIKKVCINTNNWVDFHNFFGTLKFPTVECRVPSYETINQILKQWINKGDNTLESLFFDVGPRYMRRAEVLRGIDATPTSSTEKQLPRRCKFYLQDGVELLDIKRNTDGRIATIGLHDRAVSLSVWAQDQLEQVGNQ</sequence>
<dbReference type="InterPro" id="IPR001810">
    <property type="entry name" value="F-box_dom"/>
</dbReference>
<evidence type="ECO:0000313" key="2">
    <source>
        <dbReference type="EMBL" id="EGT52529.1"/>
    </source>
</evidence>
<dbReference type="PROSITE" id="PS50181">
    <property type="entry name" value="FBOX"/>
    <property type="match status" value="1"/>
</dbReference>
<proteinExistence type="predicted"/>
<organism evidence="3">
    <name type="scientific">Caenorhabditis brenneri</name>
    <name type="common">Nematode worm</name>
    <dbReference type="NCBI Taxonomy" id="135651"/>
    <lineage>
        <taxon>Eukaryota</taxon>
        <taxon>Metazoa</taxon>
        <taxon>Ecdysozoa</taxon>
        <taxon>Nematoda</taxon>
        <taxon>Chromadorea</taxon>
        <taxon>Rhabditida</taxon>
        <taxon>Rhabditina</taxon>
        <taxon>Rhabditomorpha</taxon>
        <taxon>Rhabditoidea</taxon>
        <taxon>Rhabditidae</taxon>
        <taxon>Peloderinae</taxon>
        <taxon>Caenorhabditis</taxon>
    </lineage>
</organism>
<keyword evidence="3" id="KW-1185">Reference proteome</keyword>